<keyword evidence="7" id="KW-0862">Zinc</keyword>
<dbReference type="PANTHER" id="PTHR42742">
    <property type="entry name" value="TRANSCRIPTIONAL REPRESSOR MPRA"/>
    <property type="match status" value="1"/>
</dbReference>
<sequence>MAYYGAIEAGGTKFCCAIGNEHGDILEEMTIPTEHPEKTIQQLIPFFKQHDIAALGVGSFGPICVQKDDPSYGYIMNTPKVEWKHYPFIPELEKQLGVPVSFTTDVNAAALGELIKGAAKGLSSCLYITVGTGIGAGAVVKNELLHGHSHPEMGHILIRQDESDPFAGVCPAHGNCLEGLAAGPAIEKRWGKPAKELTQEEAVWALEADYLAQALMQYSLILSPERIIMGGGVMKQKQLFPLIREKLAAYVNDYVDLPPLDTFIVSPGLEDKAGMTLSHRSEEKRLIIEF</sequence>
<comment type="catalytic activity">
    <reaction evidence="12">
        <text>D-fructose + ATP = D-fructose 6-phosphate + ADP + H(+)</text>
        <dbReference type="Rhea" id="RHEA:16125"/>
        <dbReference type="ChEBI" id="CHEBI:15378"/>
        <dbReference type="ChEBI" id="CHEBI:30616"/>
        <dbReference type="ChEBI" id="CHEBI:37721"/>
        <dbReference type="ChEBI" id="CHEBI:61527"/>
        <dbReference type="ChEBI" id="CHEBI:456216"/>
        <dbReference type="EC" id="2.7.1.4"/>
    </reaction>
</comment>
<evidence type="ECO:0000256" key="1">
    <source>
        <dbReference type="ARBA" id="ARBA00001946"/>
    </source>
</evidence>
<evidence type="ECO:0000256" key="4">
    <source>
        <dbReference type="ARBA" id="ARBA00022723"/>
    </source>
</evidence>
<evidence type="ECO:0000256" key="8">
    <source>
        <dbReference type="ARBA" id="ARBA00022840"/>
    </source>
</evidence>
<evidence type="ECO:0000313" key="14">
    <source>
        <dbReference type="Proteomes" id="UP000185426"/>
    </source>
</evidence>
<dbReference type="Gene3D" id="3.30.420.40">
    <property type="match status" value="2"/>
</dbReference>
<evidence type="ECO:0000256" key="2">
    <source>
        <dbReference type="ARBA" id="ARBA00006479"/>
    </source>
</evidence>
<protein>
    <recommendedName>
        <fullName evidence="11">fructokinase</fullName>
        <ecNumber evidence="11">2.7.1.4</ecNumber>
    </recommendedName>
</protein>
<name>A0A1L6ZNQ3_BACIA</name>
<evidence type="ECO:0000256" key="11">
    <source>
        <dbReference type="ARBA" id="ARBA00038887"/>
    </source>
</evidence>
<evidence type="ECO:0000256" key="6">
    <source>
        <dbReference type="ARBA" id="ARBA00022777"/>
    </source>
</evidence>
<dbReference type="EMBL" id="CP015607">
    <property type="protein sequence ID" value="APT48148.1"/>
    <property type="molecule type" value="Genomic_DNA"/>
</dbReference>
<dbReference type="GO" id="GO:0008865">
    <property type="term" value="F:fructokinase activity"/>
    <property type="evidence" value="ECO:0007669"/>
    <property type="project" value="UniProtKB-EC"/>
</dbReference>
<dbReference type="GO" id="GO:0046872">
    <property type="term" value="F:metal ion binding"/>
    <property type="evidence" value="ECO:0007669"/>
    <property type="project" value="UniProtKB-KW"/>
</dbReference>
<dbReference type="InterPro" id="IPR051804">
    <property type="entry name" value="Carb_Metab_Reg_Kinase/Isom"/>
</dbReference>
<comment type="similarity">
    <text evidence="2">Belongs to the ROK (NagC/XylR) family.</text>
</comment>
<evidence type="ECO:0000256" key="12">
    <source>
        <dbReference type="ARBA" id="ARBA00048451"/>
    </source>
</evidence>
<comment type="cofactor">
    <cofactor evidence="1">
        <name>Mg(2+)</name>
        <dbReference type="ChEBI" id="CHEBI:18420"/>
    </cofactor>
</comment>
<dbReference type="FunFam" id="3.30.420.40:FF:000153">
    <property type="entry name" value="Putative fructokinase"/>
    <property type="match status" value="1"/>
</dbReference>
<dbReference type="PANTHER" id="PTHR42742:SF3">
    <property type="entry name" value="FRUCTOKINASE"/>
    <property type="match status" value="1"/>
</dbReference>
<keyword evidence="6 13" id="KW-0418">Kinase</keyword>
<keyword evidence="9" id="KW-0460">Magnesium</keyword>
<dbReference type="InterPro" id="IPR000600">
    <property type="entry name" value="ROK"/>
</dbReference>
<evidence type="ECO:0000313" key="13">
    <source>
        <dbReference type="EMBL" id="APT48148.1"/>
    </source>
</evidence>
<evidence type="ECO:0000256" key="10">
    <source>
        <dbReference type="ARBA" id="ARBA00023277"/>
    </source>
</evidence>
<dbReference type="CDD" id="cd24067">
    <property type="entry name" value="ASKHA_NBD_ROK_BsFRK-like"/>
    <property type="match status" value="1"/>
</dbReference>
<gene>
    <name evidence="13" type="ORF">BSA145_04740</name>
</gene>
<dbReference type="RefSeq" id="WP_075623637.1">
    <property type="nucleotide sequence ID" value="NZ_CP015607.1"/>
</dbReference>
<evidence type="ECO:0000256" key="7">
    <source>
        <dbReference type="ARBA" id="ARBA00022833"/>
    </source>
</evidence>
<accession>A0A1L6ZNQ3</accession>
<proteinExistence type="inferred from homology"/>
<dbReference type="Pfam" id="PF00480">
    <property type="entry name" value="ROK"/>
    <property type="match status" value="1"/>
</dbReference>
<reference evidence="13 14" key="1">
    <citation type="submission" date="2016-05" db="EMBL/GenBank/DDBJ databases">
        <title>Complete Genome and Methylome Analysis of Psychrotrophic Bacterial Isolates from Antarctic Lake Untersee.</title>
        <authorList>
            <person name="Fomenkov A."/>
            <person name="Akimov V.N."/>
            <person name="Vasilyeva L.V."/>
            <person name="Andersen D."/>
            <person name="Vincze T."/>
            <person name="Roberts R.J."/>
        </authorList>
    </citation>
    <scope>NUCLEOTIDE SEQUENCE [LARGE SCALE GENOMIC DNA]</scope>
    <source>
        <strain evidence="13 14">U14-5</strain>
    </source>
</reference>
<evidence type="ECO:0000256" key="5">
    <source>
        <dbReference type="ARBA" id="ARBA00022741"/>
    </source>
</evidence>
<dbReference type="PROSITE" id="PS01125">
    <property type="entry name" value="ROK"/>
    <property type="match status" value="1"/>
</dbReference>
<keyword evidence="4" id="KW-0479">Metal-binding</keyword>
<keyword evidence="10" id="KW-0119">Carbohydrate metabolism</keyword>
<dbReference type="Proteomes" id="UP000185426">
    <property type="component" value="Chromosome"/>
</dbReference>
<keyword evidence="3" id="KW-0808">Transferase</keyword>
<evidence type="ECO:0000256" key="9">
    <source>
        <dbReference type="ARBA" id="ARBA00022842"/>
    </source>
</evidence>
<keyword evidence="8" id="KW-0067">ATP-binding</keyword>
<keyword evidence="5" id="KW-0547">Nucleotide-binding</keyword>
<dbReference type="EC" id="2.7.1.4" evidence="11"/>
<dbReference type="GO" id="GO:0005524">
    <property type="term" value="F:ATP binding"/>
    <property type="evidence" value="ECO:0007669"/>
    <property type="project" value="UniProtKB-KW"/>
</dbReference>
<organism evidence="13 14">
    <name type="scientific">Bacillus safensis</name>
    <dbReference type="NCBI Taxonomy" id="561879"/>
    <lineage>
        <taxon>Bacteria</taxon>
        <taxon>Bacillati</taxon>
        <taxon>Bacillota</taxon>
        <taxon>Bacilli</taxon>
        <taxon>Bacillales</taxon>
        <taxon>Bacillaceae</taxon>
        <taxon>Bacillus</taxon>
    </lineage>
</organism>
<dbReference type="FunFam" id="3.30.420.40:FF:000136">
    <property type="entry name" value="Putative fructokinase"/>
    <property type="match status" value="1"/>
</dbReference>
<dbReference type="AlphaFoldDB" id="A0A1L6ZNQ3"/>
<dbReference type="InterPro" id="IPR049874">
    <property type="entry name" value="ROK_cs"/>
</dbReference>
<dbReference type="SUPFAM" id="SSF53067">
    <property type="entry name" value="Actin-like ATPase domain"/>
    <property type="match status" value="1"/>
</dbReference>
<evidence type="ECO:0000256" key="3">
    <source>
        <dbReference type="ARBA" id="ARBA00022679"/>
    </source>
</evidence>
<dbReference type="InterPro" id="IPR043129">
    <property type="entry name" value="ATPase_NBD"/>
</dbReference>